<protein>
    <submittedName>
        <fullName evidence="1">Uncharacterized protein</fullName>
    </submittedName>
</protein>
<reference evidence="1" key="1">
    <citation type="submission" date="2022-03" db="EMBL/GenBank/DDBJ databases">
        <authorList>
            <person name="Martin H S."/>
        </authorList>
    </citation>
    <scope>NUCLEOTIDE SEQUENCE</scope>
</reference>
<evidence type="ECO:0000313" key="1">
    <source>
        <dbReference type="EMBL" id="CAH2043621.1"/>
    </source>
</evidence>
<organism evidence="1 2">
    <name type="scientific">Iphiclides podalirius</name>
    <name type="common">scarce swallowtail</name>
    <dbReference type="NCBI Taxonomy" id="110791"/>
    <lineage>
        <taxon>Eukaryota</taxon>
        <taxon>Metazoa</taxon>
        <taxon>Ecdysozoa</taxon>
        <taxon>Arthropoda</taxon>
        <taxon>Hexapoda</taxon>
        <taxon>Insecta</taxon>
        <taxon>Pterygota</taxon>
        <taxon>Neoptera</taxon>
        <taxon>Endopterygota</taxon>
        <taxon>Lepidoptera</taxon>
        <taxon>Glossata</taxon>
        <taxon>Ditrysia</taxon>
        <taxon>Papilionoidea</taxon>
        <taxon>Papilionidae</taxon>
        <taxon>Papilioninae</taxon>
        <taxon>Iphiclides</taxon>
    </lineage>
</organism>
<accession>A0ABN8HY57</accession>
<evidence type="ECO:0000313" key="2">
    <source>
        <dbReference type="Proteomes" id="UP000837857"/>
    </source>
</evidence>
<proteinExistence type="predicted"/>
<keyword evidence="2" id="KW-1185">Reference proteome</keyword>
<dbReference type="Proteomes" id="UP000837857">
    <property type="component" value="Chromosome 15"/>
</dbReference>
<feature type="non-terminal residue" evidence="1">
    <location>
        <position position="120"/>
    </location>
</feature>
<sequence length="120" mass="13384">MDRLICRTLDMASWTSVFQKCAGMWRSSSCGKQRSVGGGDRSAYRFASLGIGLTVLLAERCSTNYSHRPKLAALASRTHKRHLAVRVPICTVRNNIPALLHTHSVVRTVLNGDVYYTRYA</sequence>
<gene>
    <name evidence="1" type="ORF">IPOD504_LOCUS4378</name>
</gene>
<name>A0ABN8HY57_9NEOP</name>
<dbReference type="EMBL" id="OW152827">
    <property type="protein sequence ID" value="CAH2043621.1"/>
    <property type="molecule type" value="Genomic_DNA"/>
</dbReference>